<evidence type="ECO:0000256" key="1">
    <source>
        <dbReference type="SAM" id="SignalP"/>
    </source>
</evidence>
<dbReference type="Gene3D" id="2.30.42.10">
    <property type="match status" value="1"/>
</dbReference>
<feature type="chain" id="PRO_5046269085" description="PDZ domain-containing protein" evidence="1">
    <location>
        <begin position="23"/>
        <end position="330"/>
    </location>
</feature>
<dbReference type="Proteomes" id="UP000782554">
    <property type="component" value="Unassembled WGS sequence"/>
</dbReference>
<reference evidence="3 4" key="1">
    <citation type="submission" date="2021-08" db="EMBL/GenBank/DDBJ databases">
        <title>Comparative Genomics Analysis of the Genus Qipengyuania Reveals Extensive Genetic Diversity and Metabolic Versatility, Including the Description of Fifteen Novel Species.</title>
        <authorList>
            <person name="Liu Y."/>
        </authorList>
    </citation>
    <scope>NUCLEOTIDE SEQUENCE [LARGE SCALE GENOMIC DNA]</scope>
    <source>
        <strain evidence="3 4">YG27</strain>
    </source>
</reference>
<feature type="domain" description="PDZ" evidence="2">
    <location>
        <begin position="98"/>
        <end position="124"/>
    </location>
</feature>
<dbReference type="SUPFAM" id="SSF50156">
    <property type="entry name" value="PDZ domain-like"/>
    <property type="match status" value="1"/>
</dbReference>
<evidence type="ECO:0000313" key="4">
    <source>
        <dbReference type="Proteomes" id="UP000782554"/>
    </source>
</evidence>
<accession>A0ABS7JQY2</accession>
<keyword evidence="1" id="KW-0732">Signal</keyword>
<name>A0ABS7JQY2_9SPHN</name>
<sequence>MTLSRLLLPTLLSAAAAGPALAEETIETPGRAPVPLEIFQQSETRLFQVGYRLATANAPFCERAIQVSGLLIHDADSYGNPAAVRALFHLNGDIGAQAVAPQSPAALAGILQNDTILAIDGKAIADQWPKTDPRWKRSFALRDAIDEALVRGPVEISWQSAGMPAQSATIAGVPACPTRFELIDSKDSAAADGERVLVGEKFPGLAYEEADFAAAIAHEMAHNILRHPQTFDKTGWKRKRVRLSERDADRLMPWLLQNAGYDPRAAVHFMRTWGPRHGGWIFRSRDHDGWDERVEFIEAELPKIEAVLDADGKADWKTHFTQLLPAHPTD</sequence>
<proteinExistence type="predicted"/>
<evidence type="ECO:0000259" key="2">
    <source>
        <dbReference type="Pfam" id="PF17820"/>
    </source>
</evidence>
<comment type="caution">
    <text evidence="3">The sequence shown here is derived from an EMBL/GenBank/DDBJ whole genome shotgun (WGS) entry which is preliminary data.</text>
</comment>
<dbReference type="InterPro" id="IPR036034">
    <property type="entry name" value="PDZ_sf"/>
</dbReference>
<gene>
    <name evidence="3" type="ORF">K3181_00995</name>
</gene>
<dbReference type="InterPro" id="IPR041489">
    <property type="entry name" value="PDZ_6"/>
</dbReference>
<keyword evidence="4" id="KW-1185">Reference proteome</keyword>
<organism evidence="3 4">
    <name type="scientific">Qipengyuania mesophila</name>
    <dbReference type="NCBI Taxonomy" id="2867246"/>
    <lineage>
        <taxon>Bacteria</taxon>
        <taxon>Pseudomonadati</taxon>
        <taxon>Pseudomonadota</taxon>
        <taxon>Alphaproteobacteria</taxon>
        <taxon>Sphingomonadales</taxon>
        <taxon>Erythrobacteraceae</taxon>
        <taxon>Qipengyuania</taxon>
    </lineage>
</organism>
<feature type="signal peptide" evidence="1">
    <location>
        <begin position="1"/>
        <end position="22"/>
    </location>
</feature>
<evidence type="ECO:0000313" key="3">
    <source>
        <dbReference type="EMBL" id="MBX7500016.1"/>
    </source>
</evidence>
<dbReference type="Pfam" id="PF17820">
    <property type="entry name" value="PDZ_6"/>
    <property type="match status" value="1"/>
</dbReference>
<protein>
    <recommendedName>
        <fullName evidence="2">PDZ domain-containing protein</fullName>
    </recommendedName>
</protein>
<dbReference type="EMBL" id="JAIGNU010000001">
    <property type="protein sequence ID" value="MBX7500016.1"/>
    <property type="molecule type" value="Genomic_DNA"/>
</dbReference>